<evidence type="ECO:0000259" key="7">
    <source>
        <dbReference type="Pfam" id="PF00759"/>
    </source>
</evidence>
<keyword evidence="6" id="KW-0624">Polysaccharide degradation</keyword>
<sequence length="62" mass="7387">MWGLAWLFKATNDMSYYNTLKSLGANDQPDIFSWDNKYAGAHVLLSRVRKRKKGKKRKYRDF</sequence>
<organism evidence="8">
    <name type="scientific">Rhizophora mucronata</name>
    <name type="common">Asiatic mangrove</name>
    <dbReference type="NCBI Taxonomy" id="61149"/>
    <lineage>
        <taxon>Eukaryota</taxon>
        <taxon>Viridiplantae</taxon>
        <taxon>Streptophyta</taxon>
        <taxon>Embryophyta</taxon>
        <taxon>Tracheophyta</taxon>
        <taxon>Spermatophyta</taxon>
        <taxon>Magnoliopsida</taxon>
        <taxon>eudicotyledons</taxon>
        <taxon>Gunneridae</taxon>
        <taxon>Pentapetalae</taxon>
        <taxon>rosids</taxon>
        <taxon>fabids</taxon>
        <taxon>Malpighiales</taxon>
        <taxon>Rhizophoraceae</taxon>
        <taxon>Rhizophora</taxon>
    </lineage>
</organism>
<dbReference type="EMBL" id="GGEC01080205">
    <property type="protein sequence ID" value="MBX60689.1"/>
    <property type="molecule type" value="Transcribed_RNA"/>
</dbReference>
<keyword evidence="5" id="KW-0119">Carbohydrate metabolism</keyword>
<name>A0A2P2Q1A1_RHIMU</name>
<feature type="domain" description="Glycoside hydrolase family 9" evidence="7">
    <location>
        <begin position="1"/>
        <end position="51"/>
    </location>
</feature>
<reference evidence="8" key="1">
    <citation type="submission" date="2018-02" db="EMBL/GenBank/DDBJ databases">
        <title>Rhizophora mucronata_Transcriptome.</title>
        <authorList>
            <person name="Meera S.P."/>
            <person name="Sreeshan A."/>
            <person name="Augustine A."/>
        </authorList>
    </citation>
    <scope>NUCLEOTIDE SEQUENCE</scope>
    <source>
        <tissue evidence="8">Leaf</tissue>
    </source>
</reference>
<evidence type="ECO:0000256" key="1">
    <source>
        <dbReference type="ARBA" id="ARBA00000966"/>
    </source>
</evidence>
<evidence type="ECO:0000313" key="8">
    <source>
        <dbReference type="EMBL" id="MBX60689.1"/>
    </source>
</evidence>
<dbReference type="AlphaFoldDB" id="A0A2P2Q1A1"/>
<protein>
    <recommendedName>
        <fullName evidence="3">cellulase</fullName>
        <ecNumber evidence="3">3.2.1.4</ecNumber>
    </recommendedName>
</protein>
<dbReference type="Gene3D" id="1.50.10.10">
    <property type="match status" value="1"/>
</dbReference>
<evidence type="ECO:0000256" key="2">
    <source>
        <dbReference type="ARBA" id="ARBA00007072"/>
    </source>
</evidence>
<dbReference type="Pfam" id="PF00759">
    <property type="entry name" value="Glyco_hydro_9"/>
    <property type="match status" value="1"/>
</dbReference>
<evidence type="ECO:0000256" key="3">
    <source>
        <dbReference type="ARBA" id="ARBA00012601"/>
    </source>
</evidence>
<dbReference type="GO" id="GO:0008810">
    <property type="term" value="F:cellulase activity"/>
    <property type="evidence" value="ECO:0007669"/>
    <property type="project" value="UniProtKB-EC"/>
</dbReference>
<evidence type="ECO:0000256" key="4">
    <source>
        <dbReference type="ARBA" id="ARBA00023001"/>
    </source>
</evidence>
<dbReference type="GO" id="GO:0030245">
    <property type="term" value="P:cellulose catabolic process"/>
    <property type="evidence" value="ECO:0007669"/>
    <property type="project" value="UniProtKB-KW"/>
</dbReference>
<dbReference type="InterPro" id="IPR012341">
    <property type="entry name" value="6hp_glycosidase-like_sf"/>
</dbReference>
<evidence type="ECO:0000256" key="6">
    <source>
        <dbReference type="ARBA" id="ARBA00023326"/>
    </source>
</evidence>
<keyword evidence="4" id="KW-0136">Cellulose degradation</keyword>
<dbReference type="InterPro" id="IPR008928">
    <property type="entry name" value="6-hairpin_glycosidase_sf"/>
</dbReference>
<comment type="similarity">
    <text evidence="2">Belongs to the glycosyl hydrolase 9 (cellulase E) family.</text>
</comment>
<dbReference type="EC" id="3.2.1.4" evidence="3"/>
<comment type="catalytic activity">
    <reaction evidence="1">
        <text>Endohydrolysis of (1-&gt;4)-beta-D-glucosidic linkages in cellulose, lichenin and cereal beta-D-glucans.</text>
        <dbReference type="EC" id="3.2.1.4"/>
    </reaction>
</comment>
<proteinExistence type="inferred from homology"/>
<dbReference type="SUPFAM" id="SSF48208">
    <property type="entry name" value="Six-hairpin glycosidases"/>
    <property type="match status" value="1"/>
</dbReference>
<evidence type="ECO:0000256" key="5">
    <source>
        <dbReference type="ARBA" id="ARBA00023277"/>
    </source>
</evidence>
<accession>A0A2P2Q1A1</accession>
<dbReference type="InterPro" id="IPR001701">
    <property type="entry name" value="Glyco_hydro_9"/>
</dbReference>